<organism evidence="2 3">
    <name type="scientific">Rhipicephalus microplus</name>
    <name type="common">Cattle tick</name>
    <name type="synonym">Boophilus microplus</name>
    <dbReference type="NCBI Taxonomy" id="6941"/>
    <lineage>
        <taxon>Eukaryota</taxon>
        <taxon>Metazoa</taxon>
        <taxon>Ecdysozoa</taxon>
        <taxon>Arthropoda</taxon>
        <taxon>Chelicerata</taxon>
        <taxon>Arachnida</taxon>
        <taxon>Acari</taxon>
        <taxon>Parasitiformes</taxon>
        <taxon>Ixodida</taxon>
        <taxon>Ixodoidea</taxon>
        <taxon>Ixodidae</taxon>
        <taxon>Rhipicephalinae</taxon>
        <taxon>Rhipicephalus</taxon>
        <taxon>Boophilus</taxon>
    </lineage>
</organism>
<evidence type="ECO:0000256" key="1">
    <source>
        <dbReference type="SAM" id="MobiDB-lite"/>
    </source>
</evidence>
<accession>A0A9J6EAV1</accession>
<dbReference type="EMBL" id="JABSTU010000005">
    <property type="protein sequence ID" value="KAH8031462.1"/>
    <property type="molecule type" value="Genomic_DNA"/>
</dbReference>
<comment type="caution">
    <text evidence="2">The sequence shown here is derived from an EMBL/GenBank/DDBJ whole genome shotgun (WGS) entry which is preliminary data.</text>
</comment>
<keyword evidence="3" id="KW-1185">Reference proteome</keyword>
<protein>
    <submittedName>
        <fullName evidence="2">Uncharacterized protein</fullName>
    </submittedName>
</protein>
<reference evidence="2" key="1">
    <citation type="journal article" date="2020" name="Cell">
        <title>Large-Scale Comparative Analyses of Tick Genomes Elucidate Their Genetic Diversity and Vector Capacities.</title>
        <authorList>
            <consortium name="Tick Genome and Microbiome Consortium (TIGMIC)"/>
            <person name="Jia N."/>
            <person name="Wang J."/>
            <person name="Shi W."/>
            <person name="Du L."/>
            <person name="Sun Y."/>
            <person name="Zhan W."/>
            <person name="Jiang J.F."/>
            <person name="Wang Q."/>
            <person name="Zhang B."/>
            <person name="Ji P."/>
            <person name="Bell-Sakyi L."/>
            <person name="Cui X.M."/>
            <person name="Yuan T.T."/>
            <person name="Jiang B.G."/>
            <person name="Yang W.F."/>
            <person name="Lam T.T."/>
            <person name="Chang Q.C."/>
            <person name="Ding S.J."/>
            <person name="Wang X.J."/>
            <person name="Zhu J.G."/>
            <person name="Ruan X.D."/>
            <person name="Zhao L."/>
            <person name="Wei J.T."/>
            <person name="Ye R.Z."/>
            <person name="Que T.C."/>
            <person name="Du C.H."/>
            <person name="Zhou Y.H."/>
            <person name="Cheng J.X."/>
            <person name="Dai P.F."/>
            <person name="Guo W.B."/>
            <person name="Han X.H."/>
            <person name="Huang E.J."/>
            <person name="Li L.F."/>
            <person name="Wei W."/>
            <person name="Gao Y.C."/>
            <person name="Liu J.Z."/>
            <person name="Shao H.Z."/>
            <person name="Wang X."/>
            <person name="Wang C.C."/>
            <person name="Yang T.C."/>
            <person name="Huo Q.B."/>
            <person name="Li W."/>
            <person name="Chen H.Y."/>
            <person name="Chen S.E."/>
            <person name="Zhou L.G."/>
            <person name="Ni X.B."/>
            <person name="Tian J.H."/>
            <person name="Sheng Y."/>
            <person name="Liu T."/>
            <person name="Pan Y.S."/>
            <person name="Xia L.Y."/>
            <person name="Li J."/>
            <person name="Zhao F."/>
            <person name="Cao W.C."/>
        </authorList>
    </citation>
    <scope>NUCLEOTIDE SEQUENCE</scope>
    <source>
        <strain evidence="2">Rmic-2018</strain>
    </source>
</reference>
<name>A0A9J6EAV1_RHIMP</name>
<proteinExistence type="predicted"/>
<reference evidence="2" key="2">
    <citation type="submission" date="2021-09" db="EMBL/GenBank/DDBJ databases">
        <authorList>
            <person name="Jia N."/>
            <person name="Wang J."/>
            <person name="Shi W."/>
            <person name="Du L."/>
            <person name="Sun Y."/>
            <person name="Zhan W."/>
            <person name="Jiang J."/>
            <person name="Wang Q."/>
            <person name="Zhang B."/>
            <person name="Ji P."/>
            <person name="Sakyi L.B."/>
            <person name="Cui X."/>
            <person name="Yuan T."/>
            <person name="Jiang B."/>
            <person name="Yang W."/>
            <person name="Lam T.T.-Y."/>
            <person name="Chang Q."/>
            <person name="Ding S."/>
            <person name="Wang X."/>
            <person name="Zhu J."/>
            <person name="Ruan X."/>
            <person name="Zhao L."/>
            <person name="Wei J."/>
            <person name="Que T."/>
            <person name="Du C."/>
            <person name="Cheng J."/>
            <person name="Dai P."/>
            <person name="Han X."/>
            <person name="Huang E."/>
            <person name="Gao Y."/>
            <person name="Liu J."/>
            <person name="Shao H."/>
            <person name="Ye R."/>
            <person name="Li L."/>
            <person name="Wei W."/>
            <person name="Wang X."/>
            <person name="Wang C."/>
            <person name="Huo Q."/>
            <person name="Li W."/>
            <person name="Guo W."/>
            <person name="Chen H."/>
            <person name="Chen S."/>
            <person name="Zhou L."/>
            <person name="Zhou L."/>
            <person name="Ni X."/>
            <person name="Tian J."/>
            <person name="Zhou Y."/>
            <person name="Sheng Y."/>
            <person name="Liu T."/>
            <person name="Pan Y."/>
            <person name="Xia L."/>
            <person name="Li J."/>
            <person name="Zhao F."/>
            <person name="Cao W."/>
        </authorList>
    </citation>
    <scope>NUCLEOTIDE SEQUENCE</scope>
    <source>
        <strain evidence="2">Rmic-2018</strain>
        <tissue evidence="2">Larvae</tissue>
    </source>
</reference>
<evidence type="ECO:0000313" key="2">
    <source>
        <dbReference type="EMBL" id="KAH8031462.1"/>
    </source>
</evidence>
<sequence>MLSAAIMRSSCDEEEERGPRPRLNYTTCRRESCVRPTGPTAMRVAPTSSAVASAITIHEELLGRNREQHFGVANRVQPGEPPCFSFASLSLAEGGASYRWGLQQA</sequence>
<dbReference type="Proteomes" id="UP000821866">
    <property type="component" value="Chromosome 3"/>
</dbReference>
<dbReference type="AlphaFoldDB" id="A0A9J6EAV1"/>
<feature type="region of interest" description="Disordered" evidence="1">
    <location>
        <begin position="1"/>
        <end position="23"/>
    </location>
</feature>
<gene>
    <name evidence="2" type="ORF">HPB51_017234</name>
</gene>
<evidence type="ECO:0000313" key="3">
    <source>
        <dbReference type="Proteomes" id="UP000821866"/>
    </source>
</evidence>